<dbReference type="PANTHER" id="PTHR33375:SF1">
    <property type="entry name" value="CHROMOSOME-PARTITIONING PROTEIN PARB-RELATED"/>
    <property type="match status" value="1"/>
</dbReference>
<dbReference type="SUPFAM" id="SSF109709">
    <property type="entry name" value="KorB DNA-binding domain-like"/>
    <property type="match status" value="1"/>
</dbReference>
<dbReference type="EMBL" id="RBIM01000006">
    <property type="protein sequence ID" value="RKQ95456.1"/>
    <property type="molecule type" value="Genomic_DNA"/>
</dbReference>
<dbReference type="Gene3D" id="3.90.1530.30">
    <property type="match status" value="1"/>
</dbReference>
<dbReference type="SMART" id="SM00470">
    <property type="entry name" value="ParB"/>
    <property type="match status" value="1"/>
</dbReference>
<dbReference type="SUPFAM" id="SSF110849">
    <property type="entry name" value="ParB/Sulfiredoxin"/>
    <property type="match status" value="1"/>
</dbReference>
<dbReference type="PANTHER" id="PTHR33375">
    <property type="entry name" value="CHROMOSOME-PARTITIONING PROTEIN PARB-RELATED"/>
    <property type="match status" value="1"/>
</dbReference>
<dbReference type="InterPro" id="IPR050336">
    <property type="entry name" value="Chromosome_partition/occlusion"/>
</dbReference>
<evidence type="ECO:0000256" key="1">
    <source>
        <dbReference type="ARBA" id="ARBA00006295"/>
    </source>
</evidence>
<dbReference type="Gene3D" id="1.10.10.2830">
    <property type="match status" value="1"/>
</dbReference>
<accession>A0A495D1P5</accession>
<dbReference type="InterPro" id="IPR036086">
    <property type="entry name" value="ParB/Sulfiredoxin_sf"/>
</dbReference>
<gene>
    <name evidence="4" type="ORF">C7435_2558</name>
</gene>
<reference evidence="4 5" key="1">
    <citation type="submission" date="2018-10" db="EMBL/GenBank/DDBJ databases">
        <title>Genomic Encyclopedia of Type Strains, Phase IV (KMG-IV): sequencing the most valuable type-strain genomes for metagenomic binning, comparative biology and taxonomic classification.</title>
        <authorList>
            <person name="Goeker M."/>
        </authorList>
    </citation>
    <scope>NUCLEOTIDE SEQUENCE [LARGE SCALE GENOMIC DNA]</scope>
    <source>
        <strain evidence="4 5">DSM 4734</strain>
    </source>
</reference>
<feature type="region of interest" description="Disordered" evidence="2">
    <location>
        <begin position="451"/>
        <end position="472"/>
    </location>
</feature>
<protein>
    <submittedName>
        <fullName evidence="4">ParB/RepB/Spo0J family partition protein</fullName>
    </submittedName>
</protein>
<feature type="compositionally biased region" description="Basic and acidic residues" evidence="2">
    <location>
        <begin position="459"/>
        <end position="472"/>
    </location>
</feature>
<dbReference type="GO" id="GO:0005694">
    <property type="term" value="C:chromosome"/>
    <property type="evidence" value="ECO:0007669"/>
    <property type="project" value="TreeGrafter"/>
</dbReference>
<organism evidence="4 5">
    <name type="scientific">Maricaulis maris</name>
    <dbReference type="NCBI Taxonomy" id="74318"/>
    <lineage>
        <taxon>Bacteria</taxon>
        <taxon>Pseudomonadati</taxon>
        <taxon>Pseudomonadota</taxon>
        <taxon>Alphaproteobacteria</taxon>
        <taxon>Maricaulales</taxon>
        <taxon>Maricaulaceae</taxon>
        <taxon>Maricaulis</taxon>
    </lineage>
</organism>
<dbReference type="GO" id="GO:0007059">
    <property type="term" value="P:chromosome segregation"/>
    <property type="evidence" value="ECO:0007669"/>
    <property type="project" value="TreeGrafter"/>
</dbReference>
<dbReference type="InterPro" id="IPR003115">
    <property type="entry name" value="ParB_N"/>
</dbReference>
<evidence type="ECO:0000313" key="4">
    <source>
        <dbReference type="EMBL" id="RKQ95456.1"/>
    </source>
</evidence>
<evidence type="ECO:0000259" key="3">
    <source>
        <dbReference type="SMART" id="SM00470"/>
    </source>
</evidence>
<proteinExistence type="inferred from homology"/>
<comment type="caution">
    <text evidence="4">The sequence shown here is derived from an EMBL/GenBank/DDBJ whole genome shotgun (WGS) entry which is preliminary data.</text>
</comment>
<evidence type="ECO:0000256" key="2">
    <source>
        <dbReference type="SAM" id="MobiDB-lite"/>
    </source>
</evidence>
<dbReference type="NCBIfam" id="TIGR00180">
    <property type="entry name" value="parB_part"/>
    <property type="match status" value="1"/>
</dbReference>
<dbReference type="Pfam" id="PF02195">
    <property type="entry name" value="ParB_N"/>
    <property type="match status" value="1"/>
</dbReference>
<dbReference type="InterPro" id="IPR004437">
    <property type="entry name" value="ParB/RepB/Spo0J"/>
</dbReference>
<comment type="similarity">
    <text evidence="1">Belongs to the ParB family.</text>
</comment>
<name>A0A495D1P5_9PROT</name>
<dbReference type="RefSeq" id="WP_170150473.1">
    <property type="nucleotide sequence ID" value="NZ_RBIM01000006.1"/>
</dbReference>
<evidence type="ECO:0000313" key="5">
    <source>
        <dbReference type="Proteomes" id="UP000273675"/>
    </source>
</evidence>
<dbReference type="GO" id="GO:0003677">
    <property type="term" value="F:DNA binding"/>
    <property type="evidence" value="ECO:0007669"/>
    <property type="project" value="InterPro"/>
</dbReference>
<feature type="domain" description="ParB-like N-terminal" evidence="3">
    <location>
        <begin position="110"/>
        <end position="209"/>
    </location>
</feature>
<dbReference type="AlphaFoldDB" id="A0A495D1P5"/>
<dbReference type="Proteomes" id="UP000273675">
    <property type="component" value="Unassembled WGS sequence"/>
</dbReference>
<sequence length="718" mass="78032">MSARPKLKPAAFKVADPDMIAALIALQDSGVETPNWVELGATLGGRDGSNTRRAVTRLAATGLVTLDPLRVSDTARALHAVWSGNAPAAAGVPAAPLPEGAGPVAPGGLYAIPHDRIHPSPLNPRKSFDDAALDELADAIAEKGQLQNIVVRPHPDKPGEFEIAAGERRWRAMGRTLERNPDTAQQSVRSLVQDLTDKDLLLVALAENRDRVDPPAMEEARGIAAFREMRIRQILADIYKGDPFEKGFTEADIAPEIRQATGTAMHECAAAMGKTTRWVELRFNLVEDLAPELQDALDRHAITLAQARAIRKASHDRQRNALELMQNLQHGWRTHDEIRDSLKAAGLPASEAGFQPEDYDGETLTDEDSGETLYMDLALVTTLQQRAIKRRAKELLAEGAAFVDLPEWNSRYDHPNAEDYPDLPAGYILRLANHRIEQRHVVRRADVDGRSKAPIPVKTPRDSEAPATKEETVQPFERRHFLQAAQIQSRRLREAICNSEATLAMAITIIGLLPSDINLTWDHRGPAGWFRREHRSGDDATIKTPPQLAERIAALATSDSEGGPASPPGFAIKPPAVIVTDPVKAVDTLNRASPDQVAGIFAALIADQAAVWPSTARDGGSDAFTTRLAQGLTRQMPAFEMTADYLAPFTAAQRRQIAKACGIPADEADAMPTAKADGIAWIMDHPKRTPGWTPPELQFAAPAKVQADVRAMLAGEAS</sequence>